<feature type="domain" description="FAD dependent oxidoreductase" evidence="1">
    <location>
        <begin position="34"/>
        <end position="158"/>
    </location>
</feature>
<gene>
    <name evidence="2" type="ORF">Plec18167_006621</name>
</gene>
<dbReference type="InterPro" id="IPR036188">
    <property type="entry name" value="FAD/NAD-bd_sf"/>
</dbReference>
<reference evidence="2 3" key="1">
    <citation type="journal article" date="2024" name="IMA Fungus">
        <title>IMA Genome - F19 : A genome assembly and annotation guide to empower mycologists, including annotated draft genome sequences of Ceratocystis pirilliformis, Diaporthe australafricana, Fusarium ophioides, Paecilomyces lecythidis, and Sporothrix stenoceras.</title>
        <authorList>
            <person name="Aylward J."/>
            <person name="Wilson A.M."/>
            <person name="Visagie C.M."/>
            <person name="Spraker J."/>
            <person name="Barnes I."/>
            <person name="Buitendag C."/>
            <person name="Ceriani C."/>
            <person name="Del Mar Angel L."/>
            <person name="du Plessis D."/>
            <person name="Fuchs T."/>
            <person name="Gasser K."/>
            <person name="Kramer D."/>
            <person name="Li W."/>
            <person name="Munsamy K."/>
            <person name="Piso A."/>
            <person name="Price J.L."/>
            <person name="Sonnekus B."/>
            <person name="Thomas C."/>
            <person name="van der Nest A."/>
            <person name="van Dijk A."/>
            <person name="van Heerden A."/>
            <person name="van Vuuren N."/>
            <person name="Yilmaz N."/>
            <person name="Duong T.A."/>
            <person name="van der Merwe N.A."/>
            <person name="Wingfield M.J."/>
            <person name="Wingfield B.D."/>
        </authorList>
    </citation>
    <scope>NUCLEOTIDE SEQUENCE [LARGE SCALE GENOMIC DNA]</scope>
    <source>
        <strain evidence="2 3">CMW 18167</strain>
    </source>
</reference>
<dbReference type="Pfam" id="PF01266">
    <property type="entry name" value="DAO"/>
    <property type="match status" value="1"/>
</dbReference>
<protein>
    <recommendedName>
        <fullName evidence="1">FAD dependent oxidoreductase domain-containing protein</fullName>
    </recommendedName>
</protein>
<dbReference type="Gene3D" id="3.50.50.60">
    <property type="entry name" value="FAD/NAD(P)-binding domain"/>
    <property type="match status" value="1"/>
</dbReference>
<evidence type="ECO:0000313" key="2">
    <source>
        <dbReference type="EMBL" id="KAL1872503.1"/>
    </source>
</evidence>
<sequence length="200" mass="22263">MSAPVPNPTTPFWRTATHELDRHRSTSELPADCDVLIIGAGFAGASLAHFLYKDNPSPPSVVILEAREACSGATARNGGHLKPDVYFNIPKHIKKYGARAAVEVANFEASQVLAVKDLVEQEQIDCNFVLTRACDVILDEKLASETEAAYAELVKSGVADLRDVHFTPRKHAERVRQCKHLKYFKIKNLIIPRYRELRGL</sequence>
<dbReference type="InterPro" id="IPR006076">
    <property type="entry name" value="FAD-dep_OxRdtase"/>
</dbReference>
<dbReference type="EMBL" id="JAVDPF010000024">
    <property type="protein sequence ID" value="KAL1872503.1"/>
    <property type="molecule type" value="Genomic_DNA"/>
</dbReference>
<evidence type="ECO:0000313" key="3">
    <source>
        <dbReference type="Proteomes" id="UP001583193"/>
    </source>
</evidence>
<dbReference type="SUPFAM" id="SSF51905">
    <property type="entry name" value="FAD/NAD(P)-binding domain"/>
    <property type="match status" value="1"/>
</dbReference>
<proteinExistence type="predicted"/>
<comment type="caution">
    <text evidence="2">The sequence shown here is derived from an EMBL/GenBank/DDBJ whole genome shotgun (WGS) entry which is preliminary data.</text>
</comment>
<name>A0ABR3XA71_9EURO</name>
<dbReference type="PANTHER" id="PTHR13847">
    <property type="entry name" value="SARCOSINE DEHYDROGENASE-RELATED"/>
    <property type="match status" value="1"/>
</dbReference>
<organism evidence="2 3">
    <name type="scientific">Paecilomyces lecythidis</name>
    <dbReference type="NCBI Taxonomy" id="3004212"/>
    <lineage>
        <taxon>Eukaryota</taxon>
        <taxon>Fungi</taxon>
        <taxon>Dikarya</taxon>
        <taxon>Ascomycota</taxon>
        <taxon>Pezizomycotina</taxon>
        <taxon>Eurotiomycetes</taxon>
        <taxon>Eurotiomycetidae</taxon>
        <taxon>Eurotiales</taxon>
        <taxon>Thermoascaceae</taxon>
        <taxon>Paecilomyces</taxon>
    </lineage>
</organism>
<dbReference type="Gene3D" id="3.30.9.10">
    <property type="entry name" value="D-Amino Acid Oxidase, subunit A, domain 2"/>
    <property type="match status" value="1"/>
</dbReference>
<evidence type="ECO:0000259" key="1">
    <source>
        <dbReference type="Pfam" id="PF01266"/>
    </source>
</evidence>
<dbReference type="Proteomes" id="UP001583193">
    <property type="component" value="Unassembled WGS sequence"/>
</dbReference>
<keyword evidence="3" id="KW-1185">Reference proteome</keyword>
<accession>A0ABR3XA71</accession>
<dbReference type="PANTHER" id="PTHR13847:SF279">
    <property type="entry name" value="FAD DEPENDENT OXIDOREDUCTASE DOMAIN-CONTAINING PROTEIN-RELATED"/>
    <property type="match status" value="1"/>
</dbReference>